<dbReference type="InterPro" id="IPR011009">
    <property type="entry name" value="Kinase-like_dom_sf"/>
</dbReference>
<dbReference type="Pfam" id="PF01636">
    <property type="entry name" value="APH"/>
    <property type="match status" value="1"/>
</dbReference>
<dbReference type="Proteomes" id="UP000269097">
    <property type="component" value="Chromosome"/>
</dbReference>
<dbReference type="Gene3D" id="3.30.200.20">
    <property type="entry name" value="Phosphorylase Kinase, domain 1"/>
    <property type="match status" value="1"/>
</dbReference>
<dbReference type="RefSeq" id="WP_123040289.1">
    <property type="nucleotide sequence ID" value="NZ_CP033433.1"/>
</dbReference>
<keyword evidence="2" id="KW-0808">Transferase</keyword>
<proteinExistence type="predicted"/>
<dbReference type="InterPro" id="IPR047175">
    <property type="entry name" value="CotS-like"/>
</dbReference>
<organism evidence="2 3">
    <name type="scientific">Cohnella candidum</name>
    <dbReference type="NCBI Taxonomy" id="2674991"/>
    <lineage>
        <taxon>Bacteria</taxon>
        <taxon>Bacillati</taxon>
        <taxon>Bacillota</taxon>
        <taxon>Bacilli</taxon>
        <taxon>Bacillales</taxon>
        <taxon>Paenibacillaceae</taxon>
        <taxon>Cohnella</taxon>
    </lineage>
</organism>
<dbReference type="EMBL" id="CP033433">
    <property type="protein sequence ID" value="AYQ72229.1"/>
    <property type="molecule type" value="Genomic_DNA"/>
</dbReference>
<gene>
    <name evidence="2" type="ORF">EAV92_06380</name>
</gene>
<evidence type="ECO:0000259" key="1">
    <source>
        <dbReference type="Pfam" id="PF01636"/>
    </source>
</evidence>
<dbReference type="InterPro" id="IPR002575">
    <property type="entry name" value="Aminoglycoside_PTrfase"/>
</dbReference>
<sequence length="341" mass="38656">MTDRTIARLAQAFHIRVKSMRIVKSGVYRLETEGGRAYALKHMRYPVRRILWMDRTLRRVRKNGFAGICWRDPRQIGGKPLFVRLRGKKATYILTPWIQGRQPSPDSSDDLRACAAALARFHLAGRRAAIPRQGALDLTGRWPAILKARLSLIRKYVSKAKTAGNGNELDVWLRKNGDDLLGRGEQALGLLERSPYRRLCRVSSRSRVLCHGDSGPKNFVFTGDDPKLIDFETLRLDLRAYDLYRLIRLACKHRGWSFAAAKAVLEGYGGVSKLEPGELRLVLAWLLFPNKAYKILSRSGKTNAKGRRALTDELRSAAAADLRLPSFLREWDDYAREGGKT</sequence>
<feature type="domain" description="Aminoglycoside phosphotransferase" evidence="1">
    <location>
        <begin position="27"/>
        <end position="265"/>
    </location>
</feature>
<accession>A0A3G3JXJ1</accession>
<dbReference type="AlphaFoldDB" id="A0A3G3JXJ1"/>
<evidence type="ECO:0000313" key="3">
    <source>
        <dbReference type="Proteomes" id="UP000269097"/>
    </source>
</evidence>
<dbReference type="GO" id="GO:0042601">
    <property type="term" value="C:endospore-forming forespore"/>
    <property type="evidence" value="ECO:0007669"/>
    <property type="project" value="TreeGrafter"/>
</dbReference>
<dbReference type="SUPFAM" id="SSF56112">
    <property type="entry name" value="Protein kinase-like (PK-like)"/>
    <property type="match status" value="1"/>
</dbReference>
<name>A0A3G3JXJ1_9BACL</name>
<dbReference type="PANTHER" id="PTHR39179:SF1">
    <property type="entry name" value="SPORE COAT PROTEIN I"/>
    <property type="match status" value="1"/>
</dbReference>
<keyword evidence="2" id="KW-0418">Kinase</keyword>
<evidence type="ECO:0000313" key="2">
    <source>
        <dbReference type="EMBL" id="AYQ72229.1"/>
    </source>
</evidence>
<dbReference type="GO" id="GO:0016301">
    <property type="term" value="F:kinase activity"/>
    <property type="evidence" value="ECO:0007669"/>
    <property type="project" value="UniProtKB-KW"/>
</dbReference>
<keyword evidence="3" id="KW-1185">Reference proteome</keyword>
<dbReference type="KEGG" id="coh:EAV92_06380"/>
<protein>
    <submittedName>
        <fullName evidence="2">Serine kinase</fullName>
    </submittedName>
</protein>
<reference evidence="2 3" key="1">
    <citation type="submission" date="2018-10" db="EMBL/GenBank/DDBJ databases">
        <title>Genome Sequence of Cohnella sp.</title>
        <authorList>
            <person name="Srinivasan S."/>
            <person name="Kim M.K."/>
        </authorList>
    </citation>
    <scope>NUCLEOTIDE SEQUENCE [LARGE SCALE GENOMIC DNA]</scope>
    <source>
        <strain evidence="2 3">18JY8-7</strain>
    </source>
</reference>
<dbReference type="Gene3D" id="3.90.1200.10">
    <property type="match status" value="1"/>
</dbReference>
<dbReference type="PANTHER" id="PTHR39179">
    <property type="entry name" value="SPORE COAT PROTEIN I"/>
    <property type="match status" value="1"/>
</dbReference>